<dbReference type="RefSeq" id="WP_198490978.1">
    <property type="nucleotide sequence ID" value="NZ_CP066078.1"/>
</dbReference>
<dbReference type="EMBL" id="CP066078">
    <property type="protein sequence ID" value="QQC60214.1"/>
    <property type="molecule type" value="Genomic_DNA"/>
</dbReference>
<evidence type="ECO:0000256" key="1">
    <source>
        <dbReference type="SAM" id="MobiDB-lite"/>
    </source>
</evidence>
<evidence type="ECO:0000313" key="3">
    <source>
        <dbReference type="Proteomes" id="UP000595221"/>
    </source>
</evidence>
<feature type="region of interest" description="Disordered" evidence="1">
    <location>
        <begin position="1"/>
        <end position="45"/>
    </location>
</feature>
<proteinExistence type="predicted"/>
<evidence type="ECO:0000313" key="2">
    <source>
        <dbReference type="EMBL" id="QQC60214.1"/>
    </source>
</evidence>
<name>A0A7T4T562_9MICC</name>
<accession>A0A7T4T562</accession>
<gene>
    <name evidence="2" type="ORF">I6H58_04635</name>
</gene>
<protein>
    <submittedName>
        <fullName evidence="2">Uncharacterized protein</fullName>
    </submittedName>
</protein>
<reference evidence="2 3" key="1">
    <citation type="submission" date="2020-12" db="EMBL/GenBank/DDBJ databases">
        <title>FDA dAtabase for Regulatory Grade micrObial Sequences (FDA-ARGOS): Supporting development and validation of Infectious Disease Dx tests.</title>
        <authorList>
            <person name="Sproer C."/>
            <person name="Gronow S."/>
            <person name="Severitt S."/>
            <person name="Schroder I."/>
            <person name="Tallon L."/>
            <person name="Sadzewicz L."/>
            <person name="Zhao X."/>
            <person name="Boylan J."/>
            <person name="Ott S."/>
            <person name="Bowen H."/>
            <person name="Vavikolanu K."/>
            <person name="Mehta A."/>
            <person name="Aluvathingal J."/>
            <person name="Nadendla S."/>
            <person name="Lowell S."/>
            <person name="Myers T."/>
            <person name="Yan Y."/>
            <person name="Sichtig H."/>
        </authorList>
    </citation>
    <scope>NUCLEOTIDE SEQUENCE [LARGE SCALE GENOMIC DNA]</scope>
    <source>
        <strain evidence="2 3">FDAARGOS_1001</strain>
    </source>
</reference>
<dbReference type="Proteomes" id="UP000595221">
    <property type="component" value="Chromosome"/>
</dbReference>
<dbReference type="AlphaFoldDB" id="A0A7T4T562"/>
<feature type="compositionally biased region" description="Polar residues" evidence="1">
    <location>
        <begin position="8"/>
        <end position="19"/>
    </location>
</feature>
<organism evidence="2 3">
    <name type="scientific">Rothia kristinae</name>
    <dbReference type="NCBI Taxonomy" id="37923"/>
    <lineage>
        <taxon>Bacteria</taxon>
        <taxon>Bacillati</taxon>
        <taxon>Actinomycetota</taxon>
        <taxon>Actinomycetes</taxon>
        <taxon>Micrococcales</taxon>
        <taxon>Micrococcaceae</taxon>
        <taxon>Rothia</taxon>
    </lineage>
</organism>
<sequence length="112" mass="11372">MSGLGNASLGTASKDTLASQKDVIGTREEDKTPSQGPLAATPYGEGPIAAAAASGWQVSRVADTATSRKHPASFVVLTKTVERTATRATGGFGSYPSVQGMPSGDSVLLCCR</sequence>